<evidence type="ECO:0000256" key="1">
    <source>
        <dbReference type="SAM" id="MobiDB-lite"/>
    </source>
</evidence>
<feature type="compositionally biased region" description="Low complexity" evidence="1">
    <location>
        <begin position="22"/>
        <end position="39"/>
    </location>
</feature>
<dbReference type="EMBL" id="KN817596">
    <property type="protein sequence ID" value="KJA17911.1"/>
    <property type="molecule type" value="Genomic_DNA"/>
</dbReference>
<sequence length="552" mass="60754">MLERERALYGAGGFADEEEEQYAYAQQQQHHQQQMAQQQQHHHHQQQQQQQQQQHLAAQLAAQMHHAHTTPTPTTSTSSRPRPSRTTPPRAGDRTTPSPPLPRAPSPLALLQAHRDKRKRTCSPRPRPRTGSRPRGGRPPRARRRGGAAQGARLMDSAWREAERERCVRAPCGGVQRGRGAAVHDERGDGRRDGRRDGRHGDGRDEQPYRHEWRDGRDGRGDGRGRRDGAGRGRGRGRRRGDDDDDALSARPPTCPRPVLSCPVLPYLPALLRLVSSRLHLPSPSCLVASCPSRPVLFDRRRSLIPPFPSPPRSACLPHSASFQRIACLYLRICPSSSPPSPRSARHHPQLHPAQPDRACAFASSFASVTTTTTTQPPPTRPRPASRSLRSLARRAAPAVYLMCTVLYPYLRTYYPPTHPGLGPAASTRGPPYSNSYDPPPTLPQTTNSSARRCAAVARYVPLLPPSTNRSDSTRPMCCAVRAYLRIAYACVCVVRICVCAPSVRPSVPVCIVIVGWCVSPPTSSAHLPKGRPLVFVFCFVLRARVGGGGGK</sequence>
<evidence type="ECO:0000313" key="2">
    <source>
        <dbReference type="EMBL" id="KJA17911.1"/>
    </source>
</evidence>
<proteinExistence type="predicted"/>
<name>A0A0D2NMG1_HYPSF</name>
<evidence type="ECO:0000313" key="3">
    <source>
        <dbReference type="Proteomes" id="UP000054270"/>
    </source>
</evidence>
<feature type="compositionally biased region" description="Low complexity" evidence="1">
    <location>
        <begin position="46"/>
        <end position="96"/>
    </location>
</feature>
<feature type="compositionally biased region" description="Basic and acidic residues" evidence="1">
    <location>
        <begin position="182"/>
        <end position="231"/>
    </location>
</feature>
<feature type="region of interest" description="Disordered" evidence="1">
    <location>
        <begin position="1"/>
        <end position="157"/>
    </location>
</feature>
<feature type="region of interest" description="Disordered" evidence="1">
    <location>
        <begin position="370"/>
        <end position="390"/>
    </location>
</feature>
<dbReference type="AlphaFoldDB" id="A0A0D2NMG1"/>
<dbReference type="Proteomes" id="UP000054270">
    <property type="component" value="Unassembled WGS sequence"/>
</dbReference>
<feature type="region of interest" description="Disordered" evidence="1">
    <location>
        <begin position="425"/>
        <end position="448"/>
    </location>
</feature>
<keyword evidence="3" id="KW-1185">Reference proteome</keyword>
<reference evidence="3" key="1">
    <citation type="submission" date="2014-04" db="EMBL/GenBank/DDBJ databases">
        <title>Evolutionary Origins and Diversification of the Mycorrhizal Mutualists.</title>
        <authorList>
            <consortium name="DOE Joint Genome Institute"/>
            <consortium name="Mycorrhizal Genomics Consortium"/>
            <person name="Kohler A."/>
            <person name="Kuo A."/>
            <person name="Nagy L.G."/>
            <person name="Floudas D."/>
            <person name="Copeland A."/>
            <person name="Barry K.W."/>
            <person name="Cichocki N."/>
            <person name="Veneault-Fourrey C."/>
            <person name="LaButti K."/>
            <person name="Lindquist E.A."/>
            <person name="Lipzen A."/>
            <person name="Lundell T."/>
            <person name="Morin E."/>
            <person name="Murat C."/>
            <person name="Riley R."/>
            <person name="Ohm R."/>
            <person name="Sun H."/>
            <person name="Tunlid A."/>
            <person name="Henrissat B."/>
            <person name="Grigoriev I.V."/>
            <person name="Hibbett D.S."/>
            <person name="Martin F."/>
        </authorList>
    </citation>
    <scope>NUCLEOTIDE SEQUENCE [LARGE SCALE GENOMIC DNA]</scope>
    <source>
        <strain evidence="3">FD-334 SS-4</strain>
    </source>
</reference>
<organism evidence="2 3">
    <name type="scientific">Hypholoma sublateritium (strain FD-334 SS-4)</name>
    <dbReference type="NCBI Taxonomy" id="945553"/>
    <lineage>
        <taxon>Eukaryota</taxon>
        <taxon>Fungi</taxon>
        <taxon>Dikarya</taxon>
        <taxon>Basidiomycota</taxon>
        <taxon>Agaricomycotina</taxon>
        <taxon>Agaricomycetes</taxon>
        <taxon>Agaricomycetidae</taxon>
        <taxon>Agaricales</taxon>
        <taxon>Agaricineae</taxon>
        <taxon>Strophariaceae</taxon>
        <taxon>Hypholoma</taxon>
    </lineage>
</organism>
<gene>
    <name evidence="2" type="ORF">HYPSUDRAFT_975728</name>
</gene>
<accession>A0A0D2NMG1</accession>
<feature type="region of interest" description="Disordered" evidence="1">
    <location>
        <begin position="173"/>
        <end position="253"/>
    </location>
</feature>
<feature type="compositionally biased region" description="Basic residues" evidence="1">
    <location>
        <begin position="115"/>
        <end position="146"/>
    </location>
</feature>
<protein>
    <submittedName>
        <fullName evidence="2">Uncharacterized protein</fullName>
    </submittedName>
</protein>